<feature type="compositionally biased region" description="Polar residues" evidence="1">
    <location>
        <begin position="261"/>
        <end position="270"/>
    </location>
</feature>
<proteinExistence type="predicted"/>
<evidence type="ECO:0000256" key="1">
    <source>
        <dbReference type="SAM" id="MobiDB-lite"/>
    </source>
</evidence>
<dbReference type="Pfam" id="PF15668">
    <property type="entry name" value="DUF4663"/>
    <property type="match status" value="1"/>
</dbReference>
<dbReference type="InterPro" id="IPR031366">
    <property type="entry name" value="DUF4663"/>
</dbReference>
<name>C3YN67_BRAFL</name>
<protein>
    <submittedName>
        <fullName evidence="2">Uncharacterized protein</fullName>
    </submittedName>
</protein>
<organism>
    <name type="scientific">Branchiostoma floridae</name>
    <name type="common">Florida lancelet</name>
    <name type="synonym">Amphioxus</name>
    <dbReference type="NCBI Taxonomy" id="7739"/>
    <lineage>
        <taxon>Eukaryota</taxon>
        <taxon>Metazoa</taxon>
        <taxon>Chordata</taxon>
        <taxon>Cephalochordata</taxon>
        <taxon>Leptocardii</taxon>
        <taxon>Amphioxiformes</taxon>
        <taxon>Branchiostomatidae</taxon>
        <taxon>Branchiostoma</taxon>
    </lineage>
</organism>
<gene>
    <name evidence="2" type="ORF">BRAFLDRAFT_97976</name>
</gene>
<dbReference type="PANTHER" id="PTHR36872:SF1">
    <property type="entry name" value="GENE 5901-RELATED"/>
    <property type="match status" value="1"/>
</dbReference>
<sequence length="377" mass="41635">MTKSDKKSWASSRKEMPKKVCKKLIGADPNLGWKLAGEMVIRRLLGSDVVPVSCPEDSACFDLGTILVKDHQSLTAKAAHRHTTLRAIGTVEGMTVSAPANLRAILTPKADENWKAPPSGFTHTIGNEHDGERKRFFVKVGSVKKEVVNLTLKKGDLRLQINNNDDLRKAKAVYIVTEAFYASSLKVEVTVDDRQGSFCTEDKILIGFRYQKFKLSKTGVVGPELSTNIKRNREAHLFVKTSYAERVRKPVNAAELRKSSKTQMNLNSKPSLPGMTDDKTDPKSVPVTKNESKESRVSTVSDVTDKNDRCEVVDLDQDQGDDRSKGTKLTTAGYESEGDPGGVDIGLGGQTCLIARPDLRRLEERRPVLDPRTESLV</sequence>
<feature type="region of interest" description="Disordered" evidence="1">
    <location>
        <begin position="254"/>
        <end position="346"/>
    </location>
</feature>
<accession>C3YN67</accession>
<dbReference type="InParanoid" id="C3YN67"/>
<dbReference type="EMBL" id="GG666533">
    <property type="protein sequence ID" value="EEN58173.1"/>
    <property type="molecule type" value="Genomic_DNA"/>
</dbReference>
<reference evidence="2" key="1">
    <citation type="journal article" date="2008" name="Nature">
        <title>The amphioxus genome and the evolution of the chordate karyotype.</title>
        <authorList>
            <consortium name="US DOE Joint Genome Institute (JGI-PGF)"/>
            <person name="Putnam N.H."/>
            <person name="Butts T."/>
            <person name="Ferrier D.E.K."/>
            <person name="Furlong R.F."/>
            <person name="Hellsten U."/>
            <person name="Kawashima T."/>
            <person name="Robinson-Rechavi M."/>
            <person name="Shoguchi E."/>
            <person name="Terry A."/>
            <person name="Yu J.-K."/>
            <person name="Benito-Gutierrez E.L."/>
            <person name="Dubchak I."/>
            <person name="Garcia-Fernandez J."/>
            <person name="Gibson-Brown J.J."/>
            <person name="Grigoriev I.V."/>
            <person name="Horton A.C."/>
            <person name="de Jong P.J."/>
            <person name="Jurka J."/>
            <person name="Kapitonov V.V."/>
            <person name="Kohara Y."/>
            <person name="Kuroki Y."/>
            <person name="Lindquist E."/>
            <person name="Lucas S."/>
            <person name="Osoegawa K."/>
            <person name="Pennacchio L.A."/>
            <person name="Salamov A.A."/>
            <person name="Satou Y."/>
            <person name="Sauka-Spengler T."/>
            <person name="Schmutz J."/>
            <person name="Shin-I T."/>
            <person name="Toyoda A."/>
            <person name="Bronner-Fraser M."/>
            <person name="Fujiyama A."/>
            <person name="Holland L.Z."/>
            <person name="Holland P.W.H."/>
            <person name="Satoh N."/>
            <person name="Rokhsar D.S."/>
        </authorList>
    </citation>
    <scope>NUCLEOTIDE SEQUENCE [LARGE SCALE GENOMIC DNA]</scope>
    <source>
        <strain evidence="2">S238N-H82</strain>
        <tissue evidence="2">Testes</tissue>
    </source>
</reference>
<feature type="compositionally biased region" description="Basic and acidic residues" evidence="1">
    <location>
        <begin position="303"/>
        <end position="312"/>
    </location>
</feature>
<evidence type="ECO:0000313" key="2">
    <source>
        <dbReference type="EMBL" id="EEN58173.1"/>
    </source>
</evidence>
<dbReference type="PANTHER" id="PTHR36872">
    <property type="entry name" value="GENE 5901-RELATED"/>
    <property type="match status" value="1"/>
</dbReference>
<dbReference type="AlphaFoldDB" id="C3YN67"/>